<accession>A0A0G0T4C3</accession>
<dbReference type="AlphaFoldDB" id="A0A0G0T4C3"/>
<keyword evidence="2" id="KW-1133">Transmembrane helix</keyword>
<dbReference type="Pfam" id="PF07963">
    <property type="entry name" value="N_methyl"/>
    <property type="match status" value="1"/>
</dbReference>
<keyword evidence="2" id="KW-0472">Membrane</keyword>
<dbReference type="EMBL" id="LBXN01000036">
    <property type="protein sequence ID" value="KKR32642.1"/>
    <property type="molecule type" value="Genomic_DNA"/>
</dbReference>
<feature type="transmembrane region" description="Helical" evidence="2">
    <location>
        <begin position="12"/>
        <end position="34"/>
    </location>
</feature>
<dbReference type="PANTHER" id="PTHR30093">
    <property type="entry name" value="GENERAL SECRETION PATHWAY PROTEIN G"/>
    <property type="match status" value="1"/>
</dbReference>
<dbReference type="InterPro" id="IPR012902">
    <property type="entry name" value="N_methyl_site"/>
</dbReference>
<gene>
    <name evidence="3" type="ORF">UT63_C0036G0001</name>
</gene>
<proteinExistence type="predicted"/>
<comment type="caution">
    <text evidence="3">The sequence shown here is derived from an EMBL/GenBank/DDBJ whole genome shotgun (WGS) entry which is preliminary data.</text>
</comment>
<organism evidence="3 4">
    <name type="scientific">Candidatus Gottesmanbacteria bacterium GW2011_GWC2_39_8</name>
    <dbReference type="NCBI Taxonomy" id="1618450"/>
    <lineage>
        <taxon>Bacteria</taxon>
        <taxon>Candidatus Gottesmaniibacteriota</taxon>
    </lineage>
</organism>
<name>A0A0G0T4C3_9BACT</name>
<dbReference type="Gene3D" id="3.30.700.10">
    <property type="entry name" value="Glycoprotein, Type 4 Pilin"/>
    <property type="match status" value="1"/>
</dbReference>
<dbReference type="InterPro" id="IPR045584">
    <property type="entry name" value="Pilin-like"/>
</dbReference>
<protein>
    <submittedName>
        <fullName evidence="3">General secretion pathway protein G</fullName>
    </submittedName>
</protein>
<sequence length="247" mass="27310">MIRSRGFTLMELLIVIAIAGIMASMVLIFISSYMPRARDSQRKSDLRRIVIALEDNYNDTGKYSSGDMWGKIAGIPWGNSWLPYMKKIPKDPLGSRFYFYETDKDPEGNYAGKFFYILYAKLENTKDPDIVKSGCSPACGPDNQGYYNYAIHSPNITINPVLFVRNDMPLQPSPTPRPPTSTPVIPPTSTPTPPAVTLAPGSDLCSPGTCGFCRTCGGVLDCPRGDKCWFSEEGNPICKNEPLCPYP</sequence>
<evidence type="ECO:0000256" key="2">
    <source>
        <dbReference type="SAM" id="Phobius"/>
    </source>
</evidence>
<dbReference type="SUPFAM" id="SSF54523">
    <property type="entry name" value="Pili subunits"/>
    <property type="match status" value="1"/>
</dbReference>
<feature type="region of interest" description="Disordered" evidence="1">
    <location>
        <begin position="170"/>
        <end position="193"/>
    </location>
</feature>
<reference evidence="3 4" key="1">
    <citation type="journal article" date="2015" name="Nature">
        <title>rRNA introns, odd ribosomes, and small enigmatic genomes across a large radiation of phyla.</title>
        <authorList>
            <person name="Brown C.T."/>
            <person name="Hug L.A."/>
            <person name="Thomas B.C."/>
            <person name="Sharon I."/>
            <person name="Castelle C.J."/>
            <person name="Singh A."/>
            <person name="Wilkins M.J."/>
            <person name="Williams K.H."/>
            <person name="Banfield J.F."/>
        </authorList>
    </citation>
    <scope>NUCLEOTIDE SEQUENCE [LARGE SCALE GENOMIC DNA]</scope>
</reference>
<feature type="compositionally biased region" description="Pro residues" evidence="1">
    <location>
        <begin position="171"/>
        <end position="193"/>
    </location>
</feature>
<evidence type="ECO:0000256" key="1">
    <source>
        <dbReference type="SAM" id="MobiDB-lite"/>
    </source>
</evidence>
<evidence type="ECO:0000313" key="3">
    <source>
        <dbReference type="EMBL" id="KKR32642.1"/>
    </source>
</evidence>
<keyword evidence="2" id="KW-0812">Transmembrane</keyword>
<evidence type="ECO:0000313" key="4">
    <source>
        <dbReference type="Proteomes" id="UP000034539"/>
    </source>
</evidence>
<dbReference type="NCBIfam" id="TIGR02532">
    <property type="entry name" value="IV_pilin_GFxxxE"/>
    <property type="match status" value="1"/>
</dbReference>
<dbReference type="Proteomes" id="UP000034539">
    <property type="component" value="Unassembled WGS sequence"/>
</dbReference>